<sequence>MMVLCGRFREKLSGWSAHGKSGGLEDHRSLRSKDHNDSGEDWDGCLCCKTAFASDKELLKPLIQAAVQETLEAEMTETLRAEKGRAIAYGLILLWRSFETPALGRAAQSHPEGPRRLEGRARERARSGRPKDHMR</sequence>
<reference evidence="2 3" key="1">
    <citation type="submission" date="2019-08" db="EMBL/GenBank/DDBJ databases">
        <title>Bradyrhizobium hipponensis sp. nov., a rhizobium isolated from a Lupinus angustifolius root nodule in Tunisia.</title>
        <authorList>
            <person name="Off K."/>
            <person name="Rejili M."/>
            <person name="Mars M."/>
            <person name="Brachmann A."/>
            <person name="Marin M."/>
        </authorList>
    </citation>
    <scope>NUCLEOTIDE SEQUENCE [LARGE SCALE GENOMIC DNA]</scope>
    <source>
        <strain evidence="2 3">CTAW11</strain>
    </source>
</reference>
<name>A0A5S4WDC2_9BRAD</name>
<feature type="region of interest" description="Disordered" evidence="1">
    <location>
        <begin position="17"/>
        <end position="41"/>
    </location>
</feature>
<proteinExistence type="predicted"/>
<evidence type="ECO:0000313" key="2">
    <source>
        <dbReference type="EMBL" id="TYL77502.1"/>
    </source>
</evidence>
<protein>
    <submittedName>
        <fullName evidence="2">Uncharacterized protein</fullName>
    </submittedName>
</protein>
<accession>A0A5S4WDC2</accession>
<comment type="caution">
    <text evidence="2">The sequence shown here is derived from an EMBL/GenBank/DDBJ whole genome shotgun (WGS) entry which is preliminary data.</text>
</comment>
<organism evidence="2 3">
    <name type="scientific">Bradyrhizobium cytisi</name>
    <dbReference type="NCBI Taxonomy" id="515489"/>
    <lineage>
        <taxon>Bacteria</taxon>
        <taxon>Pseudomonadati</taxon>
        <taxon>Pseudomonadota</taxon>
        <taxon>Alphaproteobacteria</taxon>
        <taxon>Hyphomicrobiales</taxon>
        <taxon>Nitrobacteraceae</taxon>
        <taxon>Bradyrhizobium</taxon>
    </lineage>
</organism>
<dbReference type="AlphaFoldDB" id="A0A5S4WDC2"/>
<feature type="compositionally biased region" description="Basic and acidic residues" evidence="1">
    <location>
        <begin position="23"/>
        <end position="38"/>
    </location>
</feature>
<keyword evidence="3" id="KW-1185">Reference proteome</keyword>
<dbReference type="Proteomes" id="UP000324853">
    <property type="component" value="Unassembled WGS sequence"/>
</dbReference>
<gene>
    <name evidence="2" type="ORF">FXB38_29715</name>
</gene>
<feature type="compositionally biased region" description="Basic and acidic residues" evidence="1">
    <location>
        <begin position="112"/>
        <end position="135"/>
    </location>
</feature>
<dbReference type="EMBL" id="VSSR01000054">
    <property type="protein sequence ID" value="TYL77502.1"/>
    <property type="molecule type" value="Genomic_DNA"/>
</dbReference>
<evidence type="ECO:0000313" key="3">
    <source>
        <dbReference type="Proteomes" id="UP000324853"/>
    </source>
</evidence>
<evidence type="ECO:0000256" key="1">
    <source>
        <dbReference type="SAM" id="MobiDB-lite"/>
    </source>
</evidence>
<feature type="region of interest" description="Disordered" evidence="1">
    <location>
        <begin position="104"/>
        <end position="135"/>
    </location>
</feature>